<evidence type="ECO:0000313" key="2">
    <source>
        <dbReference type="Proteomes" id="UP000008493"/>
    </source>
</evidence>
<dbReference type="EMBL" id="JH971389">
    <property type="protein sequence ID" value="EKM79721.1"/>
    <property type="molecule type" value="Genomic_DNA"/>
</dbReference>
<proteinExistence type="predicted"/>
<dbReference type="InParanoid" id="K5WW78"/>
<dbReference type="KEGG" id="abp:AGABI1DRAFT127407"/>
<accession>K5WW78</accession>
<sequence>MLNDGQVNVLGFLGKNDIVCYRSGGFLISPEIAAQWASRIRGPGREIDVRYMIPISDAIHPRVEGHGAACELVGNEELNYMVITQSEFLGLYSPNLATFEDLERGEKEDAVEQFLKDEGVTDYELTTILRRVTP</sequence>
<dbReference type="GeneID" id="18826670"/>
<dbReference type="OrthoDB" id="3227112at2759"/>
<dbReference type="Proteomes" id="UP000008493">
    <property type="component" value="Unassembled WGS sequence"/>
</dbReference>
<name>K5WW78_AGABU</name>
<evidence type="ECO:0000313" key="1">
    <source>
        <dbReference type="EMBL" id="EKM79721.1"/>
    </source>
</evidence>
<reference evidence="2" key="1">
    <citation type="journal article" date="2012" name="Proc. Natl. Acad. Sci. U.S.A.">
        <title>Genome sequence of the button mushroom Agaricus bisporus reveals mechanisms governing adaptation to a humic-rich ecological niche.</title>
        <authorList>
            <person name="Morin E."/>
            <person name="Kohler A."/>
            <person name="Baker A.R."/>
            <person name="Foulongne-Oriol M."/>
            <person name="Lombard V."/>
            <person name="Nagy L.G."/>
            <person name="Ohm R.A."/>
            <person name="Patyshakuliyeva A."/>
            <person name="Brun A."/>
            <person name="Aerts A.L."/>
            <person name="Bailey A.M."/>
            <person name="Billette C."/>
            <person name="Coutinho P.M."/>
            <person name="Deakin G."/>
            <person name="Doddapaneni H."/>
            <person name="Floudas D."/>
            <person name="Grimwood J."/>
            <person name="Hilden K."/>
            <person name="Kuees U."/>
            <person name="LaButti K.M."/>
            <person name="Lapidus A."/>
            <person name="Lindquist E.A."/>
            <person name="Lucas S.M."/>
            <person name="Murat C."/>
            <person name="Riley R.W."/>
            <person name="Salamov A.A."/>
            <person name="Schmutz J."/>
            <person name="Subramanian V."/>
            <person name="Woesten H.A.B."/>
            <person name="Xu J."/>
            <person name="Eastwood D.C."/>
            <person name="Foster G.D."/>
            <person name="Sonnenberg A.S."/>
            <person name="Cullen D."/>
            <person name="de Vries R.P."/>
            <person name="Lundell T."/>
            <person name="Hibbett D.S."/>
            <person name="Henrissat B."/>
            <person name="Burton K.S."/>
            <person name="Kerrigan R.W."/>
            <person name="Challen M.P."/>
            <person name="Grigoriev I.V."/>
            <person name="Martin F."/>
        </authorList>
    </citation>
    <scope>NUCLEOTIDE SEQUENCE [LARGE SCALE GENOMIC DNA]</scope>
    <source>
        <strain evidence="2">JB137-S8 / ATCC MYA-4627 / FGSC 10392</strain>
    </source>
</reference>
<organism evidence="1 2">
    <name type="scientific">Agaricus bisporus var. burnettii (strain JB137-S8 / ATCC MYA-4627 / FGSC 10392)</name>
    <name type="common">White button mushroom</name>
    <dbReference type="NCBI Taxonomy" id="597362"/>
    <lineage>
        <taxon>Eukaryota</taxon>
        <taxon>Fungi</taxon>
        <taxon>Dikarya</taxon>
        <taxon>Basidiomycota</taxon>
        <taxon>Agaricomycotina</taxon>
        <taxon>Agaricomycetes</taxon>
        <taxon>Agaricomycetidae</taxon>
        <taxon>Agaricales</taxon>
        <taxon>Agaricineae</taxon>
        <taxon>Agaricaceae</taxon>
        <taxon>Agaricus</taxon>
    </lineage>
</organism>
<protein>
    <submittedName>
        <fullName evidence="1">Uncharacterized protein</fullName>
    </submittedName>
</protein>
<gene>
    <name evidence="1" type="ORF">AGABI1DRAFT_127407</name>
</gene>
<dbReference type="AlphaFoldDB" id="K5WW78"/>
<keyword evidence="2" id="KW-1185">Reference proteome</keyword>
<dbReference type="HOGENOM" id="CLU_1895560_0_0_1"/>
<dbReference type="RefSeq" id="XP_007329075.1">
    <property type="nucleotide sequence ID" value="XM_007329013.1"/>
</dbReference>